<sequence>MWPLLLYDAVTVYIRIIHRVEKSLEALIRYGKIPEVARFAVLSGHAHARGARVVVRTHRGLMVGELLEEVSTSDAVSEEHEQGLLRELSAADQELVASQAASDKELFVEWQSRITEWNVAVELIDIEQTLDGEKLILYVLNERGPECTKLALRAATEGVGPIEVQPVSAEGLVAMESQGGGCGSCRNKHQ</sequence>
<dbReference type="AlphaFoldDB" id="A0A517TDU3"/>
<dbReference type="Proteomes" id="UP000319976">
    <property type="component" value="Chromosome"/>
</dbReference>
<dbReference type="OrthoDB" id="215261at2"/>
<dbReference type="RefSeq" id="WP_145265704.1">
    <property type="nucleotide sequence ID" value="NZ_CP036316.1"/>
</dbReference>
<protein>
    <recommendedName>
        <fullName evidence="3">PSP1 C-terminal domain-containing protein</fullName>
    </recommendedName>
</protein>
<gene>
    <name evidence="1" type="ORF">V22_38070</name>
</gene>
<dbReference type="EMBL" id="CP036316">
    <property type="protein sequence ID" value="QDT66537.1"/>
    <property type="molecule type" value="Genomic_DNA"/>
</dbReference>
<evidence type="ECO:0008006" key="3">
    <source>
        <dbReference type="Google" id="ProtNLM"/>
    </source>
</evidence>
<proteinExistence type="predicted"/>
<reference evidence="1 2" key="1">
    <citation type="submission" date="2019-02" db="EMBL/GenBank/DDBJ databases">
        <title>Deep-cultivation of Planctomycetes and their phenomic and genomic characterization uncovers novel biology.</title>
        <authorList>
            <person name="Wiegand S."/>
            <person name="Jogler M."/>
            <person name="Boedeker C."/>
            <person name="Pinto D."/>
            <person name="Vollmers J."/>
            <person name="Rivas-Marin E."/>
            <person name="Kohn T."/>
            <person name="Peeters S.H."/>
            <person name="Heuer A."/>
            <person name="Rast P."/>
            <person name="Oberbeckmann S."/>
            <person name="Bunk B."/>
            <person name="Jeske O."/>
            <person name="Meyerdierks A."/>
            <person name="Storesund J.E."/>
            <person name="Kallscheuer N."/>
            <person name="Luecker S."/>
            <person name="Lage O.M."/>
            <person name="Pohl T."/>
            <person name="Merkel B.J."/>
            <person name="Hornburger P."/>
            <person name="Mueller R.-W."/>
            <person name="Bruemmer F."/>
            <person name="Labrenz M."/>
            <person name="Spormann A.M."/>
            <person name="Op den Camp H."/>
            <person name="Overmann J."/>
            <person name="Amann R."/>
            <person name="Jetten M.S.M."/>
            <person name="Mascher T."/>
            <person name="Medema M.H."/>
            <person name="Devos D.P."/>
            <person name="Kaster A.-K."/>
            <person name="Ovreas L."/>
            <person name="Rohde M."/>
            <person name="Galperin M.Y."/>
            <person name="Jogler C."/>
        </authorList>
    </citation>
    <scope>NUCLEOTIDE SEQUENCE [LARGE SCALE GENOMIC DNA]</scope>
    <source>
        <strain evidence="1 2">V22</strain>
    </source>
</reference>
<organism evidence="1 2">
    <name type="scientific">Calycomorphotria hydatis</name>
    <dbReference type="NCBI Taxonomy" id="2528027"/>
    <lineage>
        <taxon>Bacteria</taxon>
        <taxon>Pseudomonadati</taxon>
        <taxon>Planctomycetota</taxon>
        <taxon>Planctomycetia</taxon>
        <taxon>Planctomycetales</taxon>
        <taxon>Planctomycetaceae</taxon>
        <taxon>Calycomorphotria</taxon>
    </lineage>
</organism>
<name>A0A517TDU3_9PLAN</name>
<evidence type="ECO:0000313" key="1">
    <source>
        <dbReference type="EMBL" id="QDT66537.1"/>
    </source>
</evidence>
<accession>A0A517TDU3</accession>
<dbReference type="KEGG" id="chya:V22_38070"/>
<keyword evidence="2" id="KW-1185">Reference proteome</keyword>
<evidence type="ECO:0000313" key="2">
    <source>
        <dbReference type="Proteomes" id="UP000319976"/>
    </source>
</evidence>